<dbReference type="SUPFAM" id="SSF46785">
    <property type="entry name" value="Winged helix' DNA-binding domain"/>
    <property type="match status" value="1"/>
</dbReference>
<evidence type="ECO:0000256" key="3">
    <source>
        <dbReference type="ARBA" id="ARBA00023163"/>
    </source>
</evidence>
<proteinExistence type="predicted"/>
<protein>
    <submittedName>
        <fullName evidence="5">Transcriptional regulator</fullName>
    </submittedName>
</protein>
<dbReference type="PATRIC" id="fig|442.7.peg.2543"/>
<dbReference type="PROSITE" id="PS50995">
    <property type="entry name" value="HTH_MARR_2"/>
    <property type="match status" value="1"/>
</dbReference>
<name>A0A149QW74_9PROT</name>
<dbReference type="InterPro" id="IPR036390">
    <property type="entry name" value="WH_DNA-bd_sf"/>
</dbReference>
<dbReference type="Gene3D" id="1.10.10.10">
    <property type="entry name" value="Winged helix-like DNA-binding domain superfamily/Winged helix DNA-binding domain"/>
    <property type="match status" value="1"/>
</dbReference>
<dbReference type="EMBL" id="LHZB01000109">
    <property type="protein sequence ID" value="KXV01556.1"/>
    <property type="molecule type" value="Genomic_DNA"/>
</dbReference>
<keyword evidence="1" id="KW-0805">Transcription regulation</keyword>
<keyword evidence="3" id="KW-0804">Transcription</keyword>
<comment type="caution">
    <text evidence="5">The sequence shown here is derived from an EMBL/GenBank/DDBJ whole genome shotgun (WGS) entry which is preliminary data.</text>
</comment>
<evidence type="ECO:0000259" key="4">
    <source>
        <dbReference type="PROSITE" id="PS50995"/>
    </source>
</evidence>
<reference evidence="5 6" key="1">
    <citation type="submission" date="2015-06" db="EMBL/GenBank/DDBJ databases">
        <title>Improved classification and identification of acetic acid bacteria using matrix-assisted laser desorption/ionization time-of-flight mass spectrometry; Gluconobacter nephelii and Gluconobacter uchimurae are later heterotypic synonyms of Gluconobacter japonicus and Gluconobacter oxydans, respectively.</title>
        <authorList>
            <person name="Li L."/>
            <person name="Cleenwerck I."/>
            <person name="De Vuyst L."/>
            <person name="Vandamme P."/>
        </authorList>
    </citation>
    <scope>NUCLEOTIDE SEQUENCE [LARGE SCALE GENOMIC DNA]</scope>
    <source>
        <strain evidence="5 6">LMG 1764</strain>
    </source>
</reference>
<evidence type="ECO:0000256" key="1">
    <source>
        <dbReference type="ARBA" id="ARBA00023015"/>
    </source>
</evidence>
<dbReference type="AlphaFoldDB" id="A0A149QW74"/>
<gene>
    <name evidence="5" type="ORF">AD929_06455</name>
</gene>
<dbReference type="SMART" id="SM00347">
    <property type="entry name" value="HTH_MARR"/>
    <property type="match status" value="1"/>
</dbReference>
<dbReference type="GO" id="GO:0003700">
    <property type="term" value="F:DNA-binding transcription factor activity"/>
    <property type="evidence" value="ECO:0007669"/>
    <property type="project" value="InterPro"/>
</dbReference>
<feature type="domain" description="HTH marR-type" evidence="4">
    <location>
        <begin position="26"/>
        <end position="159"/>
    </location>
</feature>
<evidence type="ECO:0000313" key="6">
    <source>
        <dbReference type="Proteomes" id="UP000075573"/>
    </source>
</evidence>
<dbReference type="Pfam" id="PF01047">
    <property type="entry name" value="MarR"/>
    <property type="match status" value="1"/>
</dbReference>
<accession>A0A149QW74</accession>
<evidence type="ECO:0000313" key="5">
    <source>
        <dbReference type="EMBL" id="KXV01556.1"/>
    </source>
</evidence>
<organism evidence="5 6">
    <name type="scientific">Gluconobacter potus</name>
    <dbReference type="NCBI Taxonomy" id="2724927"/>
    <lineage>
        <taxon>Bacteria</taxon>
        <taxon>Pseudomonadati</taxon>
        <taxon>Pseudomonadota</taxon>
        <taxon>Alphaproteobacteria</taxon>
        <taxon>Acetobacterales</taxon>
        <taxon>Acetobacteraceae</taxon>
        <taxon>Gluconobacter</taxon>
    </lineage>
</organism>
<keyword evidence="2" id="KW-0238">DNA-binding</keyword>
<dbReference type="GO" id="GO:0003677">
    <property type="term" value="F:DNA binding"/>
    <property type="evidence" value="ECO:0007669"/>
    <property type="project" value="UniProtKB-KW"/>
</dbReference>
<dbReference type="PRINTS" id="PR00598">
    <property type="entry name" value="HTHMARR"/>
</dbReference>
<dbReference type="InterPro" id="IPR039422">
    <property type="entry name" value="MarR/SlyA-like"/>
</dbReference>
<dbReference type="InterPro" id="IPR036388">
    <property type="entry name" value="WH-like_DNA-bd_sf"/>
</dbReference>
<evidence type="ECO:0000256" key="2">
    <source>
        <dbReference type="ARBA" id="ARBA00023125"/>
    </source>
</evidence>
<sequence length="169" mass="18728">MSTDEVSAEMAVQYDPSILRDSSFHDMGLTFHVLRLSSLWRAQLDRLLRPEGMTLATMRPMAYLMVMGNGMKQSDLASVMGVDSSALVRVLDHLGREGLISRKPDPQDRRSNLLVLTQAGCERCRQFHRIAADLEARLTEGLPSDAVALLRSQLGMMEGKFSLSGFSSP</sequence>
<dbReference type="PANTHER" id="PTHR33164:SF64">
    <property type="entry name" value="TRANSCRIPTIONAL REGULATOR SLYA"/>
    <property type="match status" value="1"/>
</dbReference>
<dbReference type="InterPro" id="IPR000835">
    <property type="entry name" value="HTH_MarR-typ"/>
</dbReference>
<dbReference type="PANTHER" id="PTHR33164">
    <property type="entry name" value="TRANSCRIPTIONAL REGULATOR, MARR FAMILY"/>
    <property type="match status" value="1"/>
</dbReference>
<dbReference type="GO" id="GO:0006950">
    <property type="term" value="P:response to stress"/>
    <property type="evidence" value="ECO:0007669"/>
    <property type="project" value="TreeGrafter"/>
</dbReference>
<dbReference type="Proteomes" id="UP000075573">
    <property type="component" value="Unassembled WGS sequence"/>
</dbReference>